<evidence type="ECO:0000256" key="2">
    <source>
        <dbReference type="ARBA" id="ARBA00023136"/>
    </source>
</evidence>
<dbReference type="OrthoDB" id="8764943at2"/>
<dbReference type="InterPro" id="IPR036942">
    <property type="entry name" value="Beta-barrel_TonB_sf"/>
</dbReference>
<keyword evidence="3" id="KW-0998">Cell outer membrane</keyword>
<dbReference type="RefSeq" id="WP_084550453.1">
    <property type="nucleotide sequence ID" value="NZ_FSRQ01000001.1"/>
</dbReference>
<dbReference type="InterPro" id="IPR037066">
    <property type="entry name" value="Plug_dom_sf"/>
</dbReference>
<dbReference type="PANTHER" id="PTHR40980:SF4">
    <property type="entry name" value="TONB-DEPENDENT RECEPTOR-LIKE BETA-BARREL DOMAIN-CONTAINING PROTEIN"/>
    <property type="match status" value="1"/>
</dbReference>
<feature type="domain" description="Outer membrane protein beta-barrel" evidence="5">
    <location>
        <begin position="379"/>
        <end position="782"/>
    </location>
</feature>
<dbReference type="Proteomes" id="UP000184782">
    <property type="component" value="Unassembled WGS sequence"/>
</dbReference>
<evidence type="ECO:0000313" key="7">
    <source>
        <dbReference type="Proteomes" id="UP000184782"/>
    </source>
</evidence>
<dbReference type="AlphaFoldDB" id="A0A1N6FSM6"/>
<dbReference type="InterPro" id="IPR041700">
    <property type="entry name" value="OMP_b-brl_3"/>
</dbReference>
<sequence>MLRIILFIFVWLMSLFSLKISAQTIASQSHSLSGSIDSGKVNQVEINLFNSENKLVKTEIADQNGKFTFNDLIDGNYIVQINKSGSEAYKSDLISVKENTNLPIIHLNEKTIEAVTITKAKPYIERQDGKMILNVENSIAATGTSAFEVLEKAPGVNIDGSDNISLRGKGNLLIQIDGKNTPMTGTDLANYLRGIPSSSVEKVEFITNPSAKYDAAGTSIINIKLKKDQRKGTNGSLSTSLGTGKYIKNNNNFSINHRNKKVNIFANYGFAYREFYNHLVLDRNFYNDSGNFEKAYLQDNYLKFNFRNHIAKAGMDYYLNDKNIIGFSAGFVSNRFDPRGDNSSLVLGSNQLPESTFTSQNRSKDHWKNISFNLNHKYKIDSLGSELTTDFDYINYSNTSLQNFDTRNYAINGNLNSFDILKGDINGALNIYSLKSDLSKSLKNNWKIETGIKTSFVKADNDMQFFDATSGVSIIDQNKTNHFIYEENINALYGNVSKKWDKFSAIFGLRAENTNVTGNQITTNQVNKKNYTQLFPSAVFSYDLSEKNNIELNFSRRITRPSYNQLNPFKFYLDPTTYKAGNPDLNPQTTMNYELTYSLQNKYFATFSYSKTSDNITDVLKPTVENGNIVVVQTNDNLSSASYLGLYLIAPIKVTKWWDMNNSANFYYGSYTGNIAETYIKNQGNFTFNVNSINSFKLGNGFTAELTGNYRAREVYAYMDLKPNWYLNIGAQKKFKNNSTLKFSFNDIFFTSNPEARNVYSNYIENFVVRRETRVATLSYTYNFGSSKNGQPRKTGGADDLKQRIGNG</sequence>
<dbReference type="Gene3D" id="2.40.170.20">
    <property type="entry name" value="TonB-dependent receptor, beta-barrel domain"/>
    <property type="match status" value="1"/>
</dbReference>
<keyword evidence="2" id="KW-0472">Membrane</keyword>
<evidence type="ECO:0000256" key="3">
    <source>
        <dbReference type="ARBA" id="ARBA00023237"/>
    </source>
</evidence>
<evidence type="ECO:0000256" key="4">
    <source>
        <dbReference type="SAM" id="MobiDB-lite"/>
    </source>
</evidence>
<gene>
    <name evidence="6" type="ORF">SAMN05421769_1571</name>
</gene>
<dbReference type="Pfam" id="PF14905">
    <property type="entry name" value="OMP_b-brl_3"/>
    <property type="match status" value="1"/>
</dbReference>
<organism evidence="6 7">
    <name type="scientific">Chryseobacterium scophthalmum</name>
    <dbReference type="NCBI Taxonomy" id="59733"/>
    <lineage>
        <taxon>Bacteria</taxon>
        <taxon>Pseudomonadati</taxon>
        <taxon>Bacteroidota</taxon>
        <taxon>Flavobacteriia</taxon>
        <taxon>Flavobacteriales</taxon>
        <taxon>Weeksellaceae</taxon>
        <taxon>Chryseobacterium group</taxon>
        <taxon>Chryseobacterium</taxon>
    </lineage>
</organism>
<dbReference type="GO" id="GO:0009279">
    <property type="term" value="C:cell outer membrane"/>
    <property type="evidence" value="ECO:0007669"/>
    <property type="project" value="UniProtKB-SubCell"/>
</dbReference>
<name>A0A1N6FSM6_9FLAO</name>
<feature type="region of interest" description="Disordered" evidence="4">
    <location>
        <begin position="789"/>
        <end position="808"/>
    </location>
</feature>
<dbReference type="STRING" id="59733.SAMN05421769_1571"/>
<dbReference type="SUPFAM" id="SSF56935">
    <property type="entry name" value="Porins"/>
    <property type="match status" value="1"/>
</dbReference>
<keyword evidence="7" id="KW-1185">Reference proteome</keyword>
<feature type="compositionally biased region" description="Basic and acidic residues" evidence="4">
    <location>
        <begin position="796"/>
        <end position="808"/>
    </location>
</feature>
<comment type="subcellular location">
    <subcellularLocation>
        <location evidence="1">Cell outer membrane</location>
    </subcellularLocation>
</comment>
<proteinExistence type="predicted"/>
<evidence type="ECO:0000259" key="5">
    <source>
        <dbReference type="Pfam" id="PF14905"/>
    </source>
</evidence>
<dbReference type="PANTHER" id="PTHR40980">
    <property type="entry name" value="PLUG DOMAIN-CONTAINING PROTEIN"/>
    <property type="match status" value="1"/>
</dbReference>
<protein>
    <submittedName>
        <fullName evidence="6">Outer membrane receptor proteins, mostly Fe transport</fullName>
    </submittedName>
</protein>
<dbReference type="SUPFAM" id="SSF49478">
    <property type="entry name" value="Cna protein B-type domain"/>
    <property type="match status" value="1"/>
</dbReference>
<dbReference type="EMBL" id="FSRQ01000001">
    <property type="protein sequence ID" value="SIN98295.1"/>
    <property type="molecule type" value="Genomic_DNA"/>
</dbReference>
<reference evidence="7" key="1">
    <citation type="submission" date="2016-12" db="EMBL/GenBank/DDBJ databases">
        <authorList>
            <person name="Varghese N."/>
            <person name="Submissions S."/>
        </authorList>
    </citation>
    <scope>NUCLEOTIDE SEQUENCE [LARGE SCALE GENOMIC DNA]</scope>
    <source>
        <strain evidence="7">DSM 16779</strain>
    </source>
</reference>
<dbReference type="Gene3D" id="2.60.40.10">
    <property type="entry name" value="Immunoglobulins"/>
    <property type="match status" value="1"/>
</dbReference>
<dbReference type="Gene3D" id="2.170.130.10">
    <property type="entry name" value="TonB-dependent receptor, plug domain"/>
    <property type="match status" value="1"/>
</dbReference>
<evidence type="ECO:0000256" key="1">
    <source>
        <dbReference type="ARBA" id="ARBA00004442"/>
    </source>
</evidence>
<accession>A0A1N6FSM6</accession>
<dbReference type="InterPro" id="IPR013783">
    <property type="entry name" value="Ig-like_fold"/>
</dbReference>
<keyword evidence="6" id="KW-0675">Receptor</keyword>
<evidence type="ECO:0000313" key="6">
    <source>
        <dbReference type="EMBL" id="SIN98295.1"/>
    </source>
</evidence>